<dbReference type="PROSITE" id="PS51194">
    <property type="entry name" value="HELICASE_CTER"/>
    <property type="match status" value="1"/>
</dbReference>
<evidence type="ECO:0000256" key="2">
    <source>
        <dbReference type="ARBA" id="ARBA00022840"/>
    </source>
</evidence>
<dbReference type="SUPFAM" id="SSF52540">
    <property type="entry name" value="P-loop containing nucleoside triphosphate hydrolases"/>
    <property type="match status" value="1"/>
</dbReference>
<dbReference type="Gene3D" id="3.40.50.300">
    <property type="entry name" value="P-loop containing nucleotide triphosphate hydrolases"/>
    <property type="match status" value="2"/>
</dbReference>
<keyword evidence="1" id="KW-0547">Nucleotide-binding</keyword>
<dbReference type="GO" id="GO:0004386">
    <property type="term" value="F:helicase activity"/>
    <property type="evidence" value="ECO:0007669"/>
    <property type="project" value="UniProtKB-KW"/>
</dbReference>
<dbReference type="RefSeq" id="WP_354009388.1">
    <property type="nucleotide sequence ID" value="NZ_JBEWTA010000001.1"/>
</dbReference>
<dbReference type="InterPro" id="IPR011545">
    <property type="entry name" value="DEAD/DEAH_box_helicase_dom"/>
</dbReference>
<comment type="caution">
    <text evidence="6">The sequence shown here is derived from an EMBL/GenBank/DDBJ whole genome shotgun (WGS) entry which is preliminary data.</text>
</comment>
<dbReference type="InterPro" id="IPR014001">
    <property type="entry name" value="Helicase_ATP-bd"/>
</dbReference>
<dbReference type="SMART" id="SM00490">
    <property type="entry name" value="HELICc"/>
    <property type="match status" value="1"/>
</dbReference>
<organism evidence="6 7">
    <name type="scientific">Endozoicomonas lisbonensis</name>
    <dbReference type="NCBI Taxonomy" id="3120522"/>
    <lineage>
        <taxon>Bacteria</taxon>
        <taxon>Pseudomonadati</taxon>
        <taxon>Pseudomonadota</taxon>
        <taxon>Gammaproteobacteria</taxon>
        <taxon>Oceanospirillales</taxon>
        <taxon>Endozoicomonadaceae</taxon>
        <taxon>Endozoicomonas</taxon>
    </lineage>
</organism>
<dbReference type="EMBL" id="JBEWTB010000002">
    <property type="protein sequence ID" value="MET4759401.1"/>
    <property type="molecule type" value="Genomic_DNA"/>
</dbReference>
<keyword evidence="2" id="KW-0067">ATP-binding</keyword>
<dbReference type="InterPro" id="IPR018973">
    <property type="entry name" value="MZB"/>
</dbReference>
<keyword evidence="6" id="KW-0378">Hydrolase</keyword>
<evidence type="ECO:0000256" key="1">
    <source>
        <dbReference type="ARBA" id="ARBA00022741"/>
    </source>
</evidence>
<dbReference type="PANTHER" id="PTHR47957:SF3">
    <property type="entry name" value="ATP-DEPENDENT HELICASE HRQ1"/>
    <property type="match status" value="1"/>
</dbReference>
<keyword evidence="6" id="KW-0347">Helicase</keyword>
<name>A0ABV2SNQ8_9GAMM</name>
<gene>
    <name evidence="6" type="ORF">V5J35_004593</name>
</gene>
<dbReference type="InterPro" id="IPR001650">
    <property type="entry name" value="Helicase_C-like"/>
</dbReference>
<dbReference type="Pfam" id="PF09369">
    <property type="entry name" value="MZB"/>
    <property type="match status" value="1"/>
</dbReference>
<protein>
    <submittedName>
        <fullName evidence="6">DEAD/DEAH box helicase domain-containing protein</fullName>
    </submittedName>
</protein>
<dbReference type="Pfam" id="PF00270">
    <property type="entry name" value="DEAD"/>
    <property type="match status" value="1"/>
</dbReference>
<feature type="region of interest" description="Disordered" evidence="3">
    <location>
        <begin position="196"/>
        <end position="217"/>
    </location>
</feature>
<feature type="domain" description="Helicase ATP-binding" evidence="4">
    <location>
        <begin position="107"/>
        <end position="307"/>
    </location>
</feature>
<dbReference type="PANTHER" id="PTHR47957">
    <property type="entry name" value="ATP-DEPENDENT HELICASE HRQ1"/>
    <property type="match status" value="1"/>
</dbReference>
<evidence type="ECO:0000259" key="5">
    <source>
        <dbReference type="PROSITE" id="PS51194"/>
    </source>
</evidence>
<sequence>MQYFTDLVKQSLSRSREATLSVLGINDTGLRTHLSCQMNDELGAEGCFLAPPVFEHTFGWQESAKTLNELEGGLLSKTLIDTLETSHAYQFPRTAHPYKHQLAAWNTLLDDTPKSAVITSGTGSGKTECFMVPILEDLIREQQESKKPLIGVRALFLYPLNALINSQQERLDAWTRAFDKDIRFCLYNGKTEESKSSPKIRTLQREHPNQQLSRESLREEPAPILLTNATMLEYMLVRQVDSPILDISRKEGSLRWIVLDEAHTYIGSQAAELSLLLRRVVQAFGKQARDIRFIATSATIAGAEAEEKLRDYLAGLAGVDKEQVNVIGGSRVWPDIAVHPKENQTLEQLLSIESEQEVSQKRFEALEKSNIATALRHAVVSHDRPLDLNDLINCVDSDLKNTDWKSKQQEVLKWLDLLTGTRYSSDEPPFLKLRAHFFQRMLHGLWSCVDPACTAKSGHLKDWPFGNVYVTQRSRCNCQAPVYELAFCHDCKAPHLVAEDRHGELHQCSPYSGDEFSLTYEPEEDELPIENDNSSSGVKSGQSFAIASNGSKFAEYLDVSLDLESLKLGSLSAQRSTSIQIASTRDQCCSNCGVDTSRRDSFLQKAYLGSPFYVANAVPTVLEFCPDPDKKDCNGESPEELPGRGRKLITFTDSRQGTARMAVRMQQEAERSKLRGLVFSSLRGAQAKANLEPQNKTALSYESLIEEALSMEAKGLHTIADQIRKEAEKVNSGGTERNFVELEWDHIVKELASTSDISKFILDYNRYANPILFGDSMAGFRMSALLMAREFSRRPKNQNSSETLGLVKVNYKGLERIQSSPEYWESTPAVPATGDFLDPQTTLTLQDWKDFLKVALDFYIRENTFIALDPVMQSWMGSRFTPKKLFPSDADIETSTTIKKWPIASPKQPNRLVKLLETATGFDRKVQLQADKINSWLRQAWKDLTEKTLILETVDRGRVLKLETLTFSLPTEAWVCPLTHRLLDTTFRGLTPYLPRNYKEKDFRCRKVTIPDLSQLTTDSSGVPVLTQIRRLVEQNSDIKAARNENLWTDINDRTVEGGFYYRTAEHSAQQSSEKLDQYEDWFKTGRVNVLNCSTTMEMGVDIGGISAVVMNNVPPHPANYLQRAGRAGRRNEARAISYTLCKADPHNQRAFTNPKWPFITAIPAPGITLSSDRIVQRHVNSMLLAMFLKQYASTDRDRTKLNVKWFYGGENESQCQKFIDWLQSQPDEIEESIRQLVKNTGLTGRSLVSICNDGVEKLREIQERWQQEFNKLQSKLKADLEPAYKRALQLEMKRHEEEYLLRDLAARAFLPGYGFPTNVVNFNNYNVEDFKQDRGRKNKDKASREDNIFTAKEQPSRGMDIAIREYAPGAQIVIDGRVYRSAGIQLFSAFQNTQKFDIAWRCNNCGATGVVENAYSNSDNLKCNHCHTEIRHSEKKEILRPAGFTTDFYEATSNDISSQKFIKVERPRIELTGEALSLPDKRCGFIKYGHNGSVFYHSSGEHEKGYAICMSCGKADSMNVDGTIPQYLAVPNTHRPIGGKPRQGRLEECTGSVKPHVHLGYKIQTDVLEIYLRNPVTGQWLSDSVAHQVIATTLAVALRDAIADELGIASTEMGFGYRLDKDLETGQGRSVVQVFDLVSGGAGFVVAGVSNISSLLKKVHNRLECGAHCENVCSTCLASKDSRVEQEELDRNAAKQWLLDCEFSAYLELPKDFSSISGATYCSQTSLQFIRSSMNKLSGEAGQKTIQIALTGAVSEWDLAHPAFRELVLSWQIVDKCAVRLAVENPDHLDDEAKRSLQLLSDFGISIVAMGENWLSSDPYLLVQVYSDVECYSLYSNRKELTQPGENWLQSEQTYTLISSKAISVVESSPIDTSGWSPVAAGTSILQLTTELNGPVISLCNRLNKLIKEKAPDLAALIESDSAVQVSYSDRYLKSPWSLLLLSGFLHLFKGEKLKRVAVQSLRASNRDSSYWINHDWVYANDQEEILSRWLQSVLSCEPEIQILDHPKELMHGRVITIDWASGKQSKILLDQGMGYWYARMPYKDGMEFDFRAEIDDQIVSMFEKFKVANMVNSGSWPTYLAVSTDS</sequence>
<accession>A0ABV2SNQ8</accession>
<keyword evidence="7" id="KW-1185">Reference proteome</keyword>
<dbReference type="Proteomes" id="UP001549366">
    <property type="component" value="Unassembled WGS sequence"/>
</dbReference>
<feature type="domain" description="Helicase C-terminal" evidence="5">
    <location>
        <begin position="1012"/>
        <end position="1171"/>
    </location>
</feature>
<evidence type="ECO:0000313" key="7">
    <source>
        <dbReference type="Proteomes" id="UP001549366"/>
    </source>
</evidence>
<dbReference type="InterPro" id="IPR027417">
    <property type="entry name" value="P-loop_NTPase"/>
</dbReference>
<evidence type="ECO:0000256" key="3">
    <source>
        <dbReference type="SAM" id="MobiDB-lite"/>
    </source>
</evidence>
<reference evidence="6 7" key="1">
    <citation type="submission" date="2024-06" db="EMBL/GenBank/DDBJ databases">
        <title>Genomic Encyclopedia of Type Strains, Phase V (KMG-V): Genome sequencing to study the core and pangenomes of soil and plant-associated prokaryotes.</title>
        <authorList>
            <person name="Whitman W."/>
        </authorList>
    </citation>
    <scope>NUCLEOTIDE SEQUENCE [LARGE SCALE GENOMIC DNA]</scope>
    <source>
        <strain evidence="6 7">NE40</strain>
    </source>
</reference>
<evidence type="ECO:0000259" key="4">
    <source>
        <dbReference type="PROSITE" id="PS51192"/>
    </source>
</evidence>
<proteinExistence type="predicted"/>
<dbReference type="SMART" id="SM00487">
    <property type="entry name" value="DEXDc"/>
    <property type="match status" value="1"/>
</dbReference>
<evidence type="ECO:0000313" key="6">
    <source>
        <dbReference type="EMBL" id="MET4759401.1"/>
    </source>
</evidence>
<dbReference type="Pfam" id="PF00271">
    <property type="entry name" value="Helicase_C"/>
    <property type="match status" value="1"/>
</dbReference>
<dbReference type="PROSITE" id="PS51192">
    <property type="entry name" value="HELICASE_ATP_BIND_1"/>
    <property type="match status" value="1"/>
</dbReference>